<proteinExistence type="predicted"/>
<dbReference type="EMBL" id="VBAP01000030">
    <property type="protein sequence ID" value="TMI76094.1"/>
    <property type="molecule type" value="Genomic_DNA"/>
</dbReference>
<evidence type="ECO:0008006" key="3">
    <source>
        <dbReference type="Google" id="ProtNLM"/>
    </source>
</evidence>
<dbReference type="AlphaFoldDB" id="A0A537IXP5"/>
<comment type="caution">
    <text evidence="1">The sequence shown here is derived from an EMBL/GenBank/DDBJ whole genome shotgun (WGS) entry which is preliminary data.</text>
</comment>
<accession>A0A537IXP5</accession>
<evidence type="ECO:0000313" key="2">
    <source>
        <dbReference type="Proteomes" id="UP000318834"/>
    </source>
</evidence>
<organism evidence="1 2">
    <name type="scientific">Candidatus Segetimicrobium genomatis</name>
    <dbReference type="NCBI Taxonomy" id="2569760"/>
    <lineage>
        <taxon>Bacteria</taxon>
        <taxon>Bacillati</taxon>
        <taxon>Candidatus Sysuimicrobiota</taxon>
        <taxon>Candidatus Sysuimicrobiia</taxon>
        <taxon>Candidatus Sysuimicrobiales</taxon>
        <taxon>Candidatus Segetimicrobiaceae</taxon>
        <taxon>Candidatus Segetimicrobium</taxon>
    </lineage>
</organism>
<dbReference type="Proteomes" id="UP000318834">
    <property type="component" value="Unassembled WGS sequence"/>
</dbReference>
<gene>
    <name evidence="1" type="ORF">E6H05_04620</name>
</gene>
<name>A0A537IXP5_9BACT</name>
<evidence type="ECO:0000313" key="1">
    <source>
        <dbReference type="EMBL" id="TMI76094.1"/>
    </source>
</evidence>
<protein>
    <recommendedName>
        <fullName evidence="3">DUF2191 domain-containing protein</fullName>
    </recommendedName>
</protein>
<reference evidence="1 2" key="1">
    <citation type="journal article" date="2019" name="Nat. Microbiol.">
        <title>Mediterranean grassland soil C-N compound turnover is dependent on rainfall and depth, and is mediated by genomically divergent microorganisms.</title>
        <authorList>
            <person name="Diamond S."/>
            <person name="Andeer P.F."/>
            <person name="Li Z."/>
            <person name="Crits-Christoph A."/>
            <person name="Burstein D."/>
            <person name="Anantharaman K."/>
            <person name="Lane K.R."/>
            <person name="Thomas B.C."/>
            <person name="Pan C."/>
            <person name="Northen T.R."/>
            <person name="Banfield J.F."/>
        </authorList>
    </citation>
    <scope>NUCLEOTIDE SEQUENCE [LARGE SCALE GENOMIC DNA]</scope>
    <source>
        <strain evidence="1">NP_8</strain>
    </source>
</reference>
<sequence>MRTTLTLDDDIAAAVKAEVRRSGRSFKSVVNELLRTALHRSRKGRRVPSFTVRARSLGVRPGLDYDRVSELVEHLEGPLSR</sequence>